<dbReference type="EMBL" id="KE525420">
    <property type="protein sequence ID" value="KFB53611.1"/>
    <property type="molecule type" value="Genomic_DNA"/>
</dbReference>
<gene>
    <name evidence="1" type="ORF">ZHAS_00021851</name>
</gene>
<evidence type="ECO:0000313" key="3">
    <source>
        <dbReference type="Proteomes" id="UP000030765"/>
    </source>
</evidence>
<proteinExistence type="predicted"/>
<evidence type="ECO:0000313" key="2">
    <source>
        <dbReference type="EnsemblMetazoa" id="ASIC021851-PA"/>
    </source>
</evidence>
<evidence type="ECO:0000313" key="1">
    <source>
        <dbReference type="EMBL" id="KFB53611.1"/>
    </source>
</evidence>
<sequence>MFTLSKSEFSRRPKPSLGHLHGLRTLWRRQVAEKGMQCPPSRSRLANEKMAAENARSPSPFLTASSYGLGGRIWVGGKWGGKYFIVDRAVRAEGGKGGSERVLVLLVAG</sequence>
<dbReference type="AlphaFoldDB" id="A0A084WTR7"/>
<dbReference type="VEuPathDB" id="VectorBase:ASIC021851"/>
<name>A0A084WTR7_ANOSI</name>
<organism evidence="1">
    <name type="scientific">Anopheles sinensis</name>
    <name type="common">Mosquito</name>
    <dbReference type="NCBI Taxonomy" id="74873"/>
    <lineage>
        <taxon>Eukaryota</taxon>
        <taxon>Metazoa</taxon>
        <taxon>Ecdysozoa</taxon>
        <taxon>Arthropoda</taxon>
        <taxon>Hexapoda</taxon>
        <taxon>Insecta</taxon>
        <taxon>Pterygota</taxon>
        <taxon>Neoptera</taxon>
        <taxon>Endopterygota</taxon>
        <taxon>Diptera</taxon>
        <taxon>Nematocera</taxon>
        <taxon>Culicoidea</taxon>
        <taxon>Culicidae</taxon>
        <taxon>Anophelinae</taxon>
        <taxon>Anopheles</taxon>
    </lineage>
</organism>
<reference evidence="2" key="2">
    <citation type="submission" date="2020-05" db="UniProtKB">
        <authorList>
            <consortium name="EnsemblMetazoa"/>
        </authorList>
    </citation>
    <scope>IDENTIFICATION</scope>
</reference>
<keyword evidence="3" id="KW-1185">Reference proteome</keyword>
<accession>A0A084WTR7</accession>
<dbReference type="EnsemblMetazoa" id="ASIC021851-RA">
    <property type="protein sequence ID" value="ASIC021851-PA"/>
    <property type="gene ID" value="ASIC021851"/>
</dbReference>
<reference evidence="1 3" key="1">
    <citation type="journal article" date="2014" name="BMC Genomics">
        <title>Genome sequence of Anopheles sinensis provides insight into genetics basis of mosquito competence for malaria parasites.</title>
        <authorList>
            <person name="Zhou D."/>
            <person name="Zhang D."/>
            <person name="Ding G."/>
            <person name="Shi L."/>
            <person name="Hou Q."/>
            <person name="Ye Y."/>
            <person name="Xu Y."/>
            <person name="Zhou H."/>
            <person name="Xiong C."/>
            <person name="Li S."/>
            <person name="Yu J."/>
            <person name="Hong S."/>
            <person name="Yu X."/>
            <person name="Zou P."/>
            <person name="Chen C."/>
            <person name="Chang X."/>
            <person name="Wang W."/>
            <person name="Lv Y."/>
            <person name="Sun Y."/>
            <person name="Ma L."/>
            <person name="Shen B."/>
            <person name="Zhu C."/>
        </authorList>
    </citation>
    <scope>NUCLEOTIDE SEQUENCE [LARGE SCALE GENOMIC DNA]</scope>
</reference>
<protein>
    <submittedName>
        <fullName evidence="1 2">Uncharacterized protein</fullName>
    </submittedName>
</protein>
<dbReference type="EMBL" id="ATLV01026913">
    <property type="status" value="NOT_ANNOTATED_CDS"/>
    <property type="molecule type" value="Genomic_DNA"/>
</dbReference>
<dbReference type="Proteomes" id="UP000030765">
    <property type="component" value="Unassembled WGS sequence"/>
</dbReference>